<dbReference type="AlphaFoldDB" id="A0A2P7QIC3"/>
<comment type="similarity">
    <text evidence="1">Belongs to the short-chain dehydrogenases/reductases (SDR) family.</text>
</comment>
<dbReference type="Proteomes" id="UP000241167">
    <property type="component" value="Unassembled WGS sequence"/>
</dbReference>
<sequence>MARIFITGSADGLGRAAAQTLIADGHDVFLHARSRQRAADLGDLGERAAGVAVGDLASAAETREIAEQVNALGPMDAIIHNAGIYTEPVRGSTPEGHATTLAVNSLAPYLLTALIARPHRLIYLSSGLHHGGEGSLDDLDWTRRRWDAAQAYAESKLHVAALAAALARRWPDVMSNAVDPGWVRTRMGGAAAPVDLDTGQRTQTWLATSNDPAALVSGGYWHAMRRAEPAGEVKDAAFQDALLQALETLTGVAIPQAG</sequence>
<dbReference type="Pfam" id="PF13561">
    <property type="entry name" value="adh_short_C2"/>
    <property type="match status" value="1"/>
</dbReference>
<accession>A0A2P7QIC3</accession>
<evidence type="ECO:0000313" key="4">
    <source>
        <dbReference type="Proteomes" id="UP000241167"/>
    </source>
</evidence>
<evidence type="ECO:0000256" key="1">
    <source>
        <dbReference type="ARBA" id="ARBA00006484"/>
    </source>
</evidence>
<dbReference type="EMBL" id="PXYI01000008">
    <property type="protein sequence ID" value="PSJ37690.1"/>
    <property type="molecule type" value="Genomic_DNA"/>
</dbReference>
<dbReference type="RefSeq" id="WP_106515133.1">
    <property type="nucleotide sequence ID" value="NZ_PXYI01000008.1"/>
</dbReference>
<proteinExistence type="inferred from homology"/>
<dbReference type="PANTHER" id="PTHR24320">
    <property type="entry name" value="RETINOL DEHYDROGENASE"/>
    <property type="match status" value="1"/>
</dbReference>
<dbReference type="InterPro" id="IPR036291">
    <property type="entry name" value="NAD(P)-bd_dom_sf"/>
</dbReference>
<evidence type="ECO:0000256" key="2">
    <source>
        <dbReference type="ARBA" id="ARBA00023002"/>
    </source>
</evidence>
<dbReference type="OrthoDB" id="9785826at2"/>
<dbReference type="GO" id="GO:0016491">
    <property type="term" value="F:oxidoreductase activity"/>
    <property type="evidence" value="ECO:0007669"/>
    <property type="project" value="UniProtKB-KW"/>
</dbReference>
<protein>
    <submittedName>
        <fullName evidence="3">Daunorubicin C-13 ketoreductase</fullName>
    </submittedName>
</protein>
<dbReference type="InterPro" id="IPR002347">
    <property type="entry name" value="SDR_fam"/>
</dbReference>
<gene>
    <name evidence="3" type="ORF">C7I55_21775</name>
</gene>
<reference evidence="3 4" key="1">
    <citation type="submission" date="2018-03" db="EMBL/GenBank/DDBJ databases">
        <title>The draft genome of Sphingosinicella sp. GL-C-18.</title>
        <authorList>
            <person name="Liu L."/>
            <person name="Li L."/>
            <person name="Liang L."/>
            <person name="Zhang X."/>
            <person name="Wang T."/>
        </authorList>
    </citation>
    <scope>NUCLEOTIDE SEQUENCE [LARGE SCALE GENOMIC DNA]</scope>
    <source>
        <strain evidence="3 4">GL-C-18</strain>
    </source>
</reference>
<organism evidence="3 4">
    <name type="scientific">Allosphingosinicella deserti</name>
    <dbReference type="NCBI Taxonomy" id="2116704"/>
    <lineage>
        <taxon>Bacteria</taxon>
        <taxon>Pseudomonadati</taxon>
        <taxon>Pseudomonadota</taxon>
        <taxon>Alphaproteobacteria</taxon>
        <taxon>Sphingomonadales</taxon>
        <taxon>Sphingomonadaceae</taxon>
        <taxon>Allosphingosinicella</taxon>
    </lineage>
</organism>
<comment type="caution">
    <text evidence="3">The sequence shown here is derived from an EMBL/GenBank/DDBJ whole genome shotgun (WGS) entry which is preliminary data.</text>
</comment>
<dbReference type="PRINTS" id="PR00081">
    <property type="entry name" value="GDHRDH"/>
</dbReference>
<evidence type="ECO:0000313" key="3">
    <source>
        <dbReference type="EMBL" id="PSJ37690.1"/>
    </source>
</evidence>
<dbReference type="SUPFAM" id="SSF51735">
    <property type="entry name" value="NAD(P)-binding Rossmann-fold domains"/>
    <property type="match status" value="1"/>
</dbReference>
<dbReference type="PANTHER" id="PTHR24320:SF274">
    <property type="entry name" value="CHAIN DEHYDROGENASE, PUTATIVE (AFU_ORTHOLOGUE AFUA_4G00440)-RELATED"/>
    <property type="match status" value="1"/>
</dbReference>
<keyword evidence="4" id="KW-1185">Reference proteome</keyword>
<keyword evidence="2" id="KW-0560">Oxidoreductase</keyword>
<name>A0A2P7QIC3_9SPHN</name>
<dbReference type="Gene3D" id="3.40.50.720">
    <property type="entry name" value="NAD(P)-binding Rossmann-like Domain"/>
    <property type="match status" value="1"/>
</dbReference>